<accession>A0A4S4M4P2</accession>
<reference evidence="1 2" key="1">
    <citation type="submission" date="2019-02" db="EMBL/GenBank/DDBJ databases">
        <title>Genome sequencing of the rare red list fungi Bondarzewia mesenterica.</title>
        <authorList>
            <person name="Buettner E."/>
            <person name="Kellner H."/>
        </authorList>
    </citation>
    <scope>NUCLEOTIDE SEQUENCE [LARGE SCALE GENOMIC DNA]</scope>
    <source>
        <strain evidence="1 2">DSM 108281</strain>
    </source>
</reference>
<keyword evidence="2" id="KW-1185">Reference proteome</keyword>
<name>A0A4S4M4P2_9AGAM</name>
<dbReference type="AlphaFoldDB" id="A0A4S4M4P2"/>
<evidence type="ECO:0000313" key="1">
    <source>
        <dbReference type="EMBL" id="THH19408.1"/>
    </source>
</evidence>
<sequence>MPERGDGPRCKVFYEDIEGPWTRILIMSVDDNQVPPETEEHPCLMPRCYAIPLILMNKMIAFWESLRHPNGFIIKRSPEERIPQLTWSHMRGYTYLWRLRSDFLNAVYDANHEDVLPDNWRWPKIHGFLYREYQSFGHEAEQRALYARAEVEEGRIPYTTPDICDMNWNAFLERDRQQRKWRSFMWRHISQGYDPNKEENLNRFDAWRRGDLSSQDDADVEFGIVEEGIESQLSASVPVGVRTGGSAVREREVIPLAGPSNVAAVDVENDLSLDERIHQAGNVTNSANETEDYEADLRERISQPGGSRQSEGRRRLNLTVMHVGLKRRKLDIHFDVPSDVDVDLIY</sequence>
<organism evidence="1 2">
    <name type="scientific">Bondarzewia mesenterica</name>
    <dbReference type="NCBI Taxonomy" id="1095465"/>
    <lineage>
        <taxon>Eukaryota</taxon>
        <taxon>Fungi</taxon>
        <taxon>Dikarya</taxon>
        <taxon>Basidiomycota</taxon>
        <taxon>Agaricomycotina</taxon>
        <taxon>Agaricomycetes</taxon>
        <taxon>Russulales</taxon>
        <taxon>Bondarzewiaceae</taxon>
        <taxon>Bondarzewia</taxon>
    </lineage>
</organism>
<proteinExistence type="predicted"/>
<comment type="caution">
    <text evidence="1">The sequence shown here is derived from an EMBL/GenBank/DDBJ whole genome shotgun (WGS) entry which is preliminary data.</text>
</comment>
<protein>
    <submittedName>
        <fullName evidence="1">Uncharacterized protein</fullName>
    </submittedName>
</protein>
<dbReference type="OrthoDB" id="3263639at2759"/>
<dbReference type="EMBL" id="SGPL01000046">
    <property type="protein sequence ID" value="THH19408.1"/>
    <property type="molecule type" value="Genomic_DNA"/>
</dbReference>
<dbReference type="Proteomes" id="UP000310158">
    <property type="component" value="Unassembled WGS sequence"/>
</dbReference>
<gene>
    <name evidence="1" type="ORF">EW146_g1741</name>
</gene>
<evidence type="ECO:0000313" key="2">
    <source>
        <dbReference type="Proteomes" id="UP000310158"/>
    </source>
</evidence>